<protein>
    <submittedName>
        <fullName evidence="1">Uncharacterized protein</fullName>
    </submittedName>
</protein>
<evidence type="ECO:0000313" key="1">
    <source>
        <dbReference type="EMBL" id="HCO27648.1"/>
    </source>
</evidence>
<organism evidence="1 2">
    <name type="scientific">Gimesia maris</name>
    <dbReference type="NCBI Taxonomy" id="122"/>
    <lineage>
        <taxon>Bacteria</taxon>
        <taxon>Pseudomonadati</taxon>
        <taxon>Planctomycetota</taxon>
        <taxon>Planctomycetia</taxon>
        <taxon>Planctomycetales</taxon>
        <taxon>Planctomycetaceae</taxon>
        <taxon>Gimesia</taxon>
    </lineage>
</organism>
<dbReference type="Proteomes" id="UP000263642">
    <property type="component" value="Unassembled WGS sequence"/>
</dbReference>
<dbReference type="AlphaFoldDB" id="A0A3D3RHW5"/>
<comment type="caution">
    <text evidence="1">The sequence shown here is derived from an EMBL/GenBank/DDBJ whole genome shotgun (WGS) entry which is preliminary data.</text>
</comment>
<sequence>MGNWLRKRISLIATLSILAFFWTMTAVYGTVEVQQSYVKLSRAGIPARTPIYTDHRPADPNSVWDLIAYPNAPLPFIVSLEIDSGVSGLWGGPIRQYFFWCPGYHTSFPIWGREVAGTYEETE</sequence>
<proteinExistence type="predicted"/>
<name>A0A3D3RHW5_9PLAN</name>
<reference evidence="1 2" key="1">
    <citation type="journal article" date="2018" name="Nat. Biotechnol.">
        <title>A standardized bacterial taxonomy based on genome phylogeny substantially revises the tree of life.</title>
        <authorList>
            <person name="Parks D.H."/>
            <person name="Chuvochina M."/>
            <person name="Waite D.W."/>
            <person name="Rinke C."/>
            <person name="Skarshewski A."/>
            <person name="Chaumeil P.A."/>
            <person name="Hugenholtz P."/>
        </authorList>
    </citation>
    <scope>NUCLEOTIDE SEQUENCE [LARGE SCALE GENOMIC DNA]</scope>
    <source>
        <strain evidence="1">UBA9375</strain>
    </source>
</reference>
<accession>A0A3D3RHW5</accession>
<gene>
    <name evidence="1" type="ORF">DIT97_33335</name>
</gene>
<dbReference type="EMBL" id="DQAY01000203">
    <property type="protein sequence ID" value="HCO27648.1"/>
    <property type="molecule type" value="Genomic_DNA"/>
</dbReference>
<evidence type="ECO:0000313" key="2">
    <source>
        <dbReference type="Proteomes" id="UP000263642"/>
    </source>
</evidence>